<evidence type="ECO:0000256" key="1">
    <source>
        <dbReference type="ARBA" id="ARBA00005168"/>
    </source>
</evidence>
<dbReference type="AlphaFoldDB" id="A0A098EFQ4"/>
<dbReference type="EMBL" id="CCXQ01000045">
    <property type="protein sequence ID" value="CEG20620.1"/>
    <property type="molecule type" value="Genomic_DNA"/>
</dbReference>
<dbReference type="Proteomes" id="UP000055047">
    <property type="component" value="Unassembled WGS sequence"/>
</dbReference>
<keyword evidence="6" id="KW-0350">Heme biosynthesis</keyword>
<dbReference type="NCBIfam" id="NF003727">
    <property type="entry name" value="PRK05330.1"/>
    <property type="match status" value="1"/>
</dbReference>
<dbReference type="SUPFAM" id="SSF102886">
    <property type="entry name" value="Coproporphyrinogen III oxidase"/>
    <property type="match status" value="1"/>
</dbReference>
<evidence type="ECO:0000256" key="6">
    <source>
        <dbReference type="ARBA" id="ARBA00023133"/>
    </source>
</evidence>
<proteinExistence type="inferred from homology"/>
<evidence type="ECO:0000256" key="3">
    <source>
        <dbReference type="ARBA" id="ARBA00011738"/>
    </source>
</evidence>
<dbReference type="RefSeq" id="WP_021799452.1">
    <property type="nucleotide sequence ID" value="NZ_CCXQ01000045.1"/>
</dbReference>
<keyword evidence="5 8" id="KW-0560">Oxidoreductase</keyword>
<accession>A0A098EFQ4</accession>
<dbReference type="PIRSF" id="PIRSF000166">
    <property type="entry name" value="Coproporphyri_ox"/>
    <property type="match status" value="1"/>
</dbReference>
<dbReference type="GO" id="GO:0004109">
    <property type="term" value="F:coproporphyrinogen oxidase activity"/>
    <property type="evidence" value="ECO:0007669"/>
    <property type="project" value="UniProtKB-EC"/>
</dbReference>
<evidence type="ECO:0000256" key="5">
    <source>
        <dbReference type="ARBA" id="ARBA00023002"/>
    </source>
</evidence>
<dbReference type="InterPro" id="IPR001260">
    <property type="entry name" value="Coprogen_oxidase_aer"/>
</dbReference>
<comment type="similarity">
    <text evidence="2">Belongs to the aerobic coproporphyrinogen-III oxidase family.</text>
</comment>
<dbReference type="Gene3D" id="3.40.1500.10">
    <property type="entry name" value="Coproporphyrinogen III oxidase, aerobic"/>
    <property type="match status" value="1"/>
</dbReference>
<sequence>MDEKKDLVTEWFAVLRDKIVSAFLAVEADFSDNAPTIKKRKWEREGGGGGESVIILGSVFEKAGVNFSIVHGKLKSDFAAEIPGARESNGEFWASGVSIVAHMCSPFVPAIHMNTRFICTSKSWFGGGIDLTPMYHNDDDTIFFHDALKAMCNKFDAHYYDQFKKNCDEYFYLPHRKEPRGVGGIFYDYLQTGFEKDFAFTRAVGECFLEVYPAIVRRNMHKEWSEEERDYQLIRRGRYVEFNLLYDRGTRFGLMTDGNSDAIMMSMPPLAKWV</sequence>
<keyword evidence="7" id="KW-0627">Porphyrin biosynthesis</keyword>
<dbReference type="Pfam" id="PF01218">
    <property type="entry name" value="Coprogen_oxidas"/>
    <property type="match status" value="1"/>
</dbReference>
<evidence type="ECO:0000256" key="7">
    <source>
        <dbReference type="ARBA" id="ARBA00023244"/>
    </source>
</evidence>
<dbReference type="GO" id="GO:0005737">
    <property type="term" value="C:cytoplasm"/>
    <property type="evidence" value="ECO:0007669"/>
    <property type="project" value="TreeGrafter"/>
</dbReference>
<comment type="subunit">
    <text evidence="3">Homodimer.</text>
</comment>
<evidence type="ECO:0000313" key="9">
    <source>
        <dbReference type="Proteomes" id="UP000055047"/>
    </source>
</evidence>
<evidence type="ECO:0000256" key="2">
    <source>
        <dbReference type="ARBA" id="ARBA00010644"/>
    </source>
</evidence>
<organism evidence="8 9">
    <name type="scientific">Anaplasma phagocytophilum</name>
    <name type="common">Ehrlichia phagocytophila</name>
    <dbReference type="NCBI Taxonomy" id="948"/>
    <lineage>
        <taxon>Bacteria</taxon>
        <taxon>Pseudomonadati</taxon>
        <taxon>Pseudomonadota</taxon>
        <taxon>Alphaproteobacteria</taxon>
        <taxon>Rickettsiales</taxon>
        <taxon>Anaplasmataceae</taxon>
        <taxon>Anaplasma</taxon>
        <taxon>phagocytophilum group</taxon>
    </lineage>
</organism>
<dbReference type="PRINTS" id="PR00073">
    <property type="entry name" value="COPRGNOXDASE"/>
</dbReference>
<gene>
    <name evidence="8" type="primary">hemF</name>
    <name evidence="8" type="ORF">ANAPHAGO_00069</name>
</gene>
<protein>
    <recommendedName>
        <fullName evidence="4">coproporphyrinogen oxidase</fullName>
        <ecNumber evidence="4">1.3.3.3</ecNumber>
    </recommendedName>
</protein>
<dbReference type="PANTHER" id="PTHR10755">
    <property type="entry name" value="COPROPORPHYRINOGEN III OXIDASE, MITOCHONDRIAL"/>
    <property type="match status" value="1"/>
</dbReference>
<dbReference type="InterPro" id="IPR036406">
    <property type="entry name" value="Coprogen_oxidase_aer_sf"/>
</dbReference>
<evidence type="ECO:0000256" key="4">
    <source>
        <dbReference type="ARBA" id="ARBA00012869"/>
    </source>
</evidence>
<comment type="pathway">
    <text evidence="1">Porphyrin-containing compound metabolism; protoporphyrin-IX biosynthesis; protoporphyrinogen-IX from coproporphyrinogen-III (O2 route): step 1/1.</text>
</comment>
<reference evidence="8 9" key="1">
    <citation type="submission" date="2014-09" db="EMBL/GenBank/DDBJ databases">
        <authorList>
            <person name="Loux Valentin"/>
            <person name="Dugat Thibaut"/>
        </authorList>
    </citation>
    <scope>NUCLEOTIDE SEQUENCE [LARGE SCALE GENOMIC DNA]</scope>
    <source>
        <strain evidence="8 9">BOV-10_179</strain>
    </source>
</reference>
<dbReference type="GO" id="GO:0006782">
    <property type="term" value="P:protoporphyrinogen IX biosynthetic process"/>
    <property type="evidence" value="ECO:0007669"/>
    <property type="project" value="TreeGrafter"/>
</dbReference>
<evidence type="ECO:0000313" key="8">
    <source>
        <dbReference type="EMBL" id="CEG20620.1"/>
    </source>
</evidence>
<dbReference type="EC" id="1.3.3.3" evidence="4"/>
<name>A0A098EFQ4_ANAPH</name>
<dbReference type="PANTHER" id="PTHR10755:SF0">
    <property type="entry name" value="OXYGEN-DEPENDENT COPROPORPHYRINOGEN-III OXIDASE, MITOCHONDRIAL"/>
    <property type="match status" value="1"/>
</dbReference>